<organism evidence="1 2">
    <name type="scientific">Cellvibrio fibrivorans</name>
    <dbReference type="NCBI Taxonomy" id="126350"/>
    <lineage>
        <taxon>Bacteria</taxon>
        <taxon>Pseudomonadati</taxon>
        <taxon>Pseudomonadota</taxon>
        <taxon>Gammaproteobacteria</taxon>
        <taxon>Cellvibrionales</taxon>
        <taxon>Cellvibrionaceae</taxon>
        <taxon>Cellvibrio</taxon>
    </lineage>
</organism>
<protein>
    <submittedName>
        <fullName evidence="1">Uncharacterized protein</fullName>
    </submittedName>
</protein>
<reference evidence="1 2" key="1">
    <citation type="submission" date="2023-07" db="EMBL/GenBank/DDBJ databases">
        <title>Sorghum-associated microbial communities from plants grown in Nebraska, USA.</title>
        <authorList>
            <person name="Schachtman D."/>
        </authorList>
    </citation>
    <scope>NUCLEOTIDE SEQUENCE [LARGE SCALE GENOMIC DNA]</scope>
    <source>
        <strain evidence="1 2">BE190</strain>
    </source>
</reference>
<comment type="caution">
    <text evidence="1">The sequence shown here is derived from an EMBL/GenBank/DDBJ whole genome shotgun (WGS) entry which is preliminary data.</text>
</comment>
<keyword evidence="2" id="KW-1185">Reference proteome</keyword>
<sequence length="71" mass="7716">MIIVDSALCSGRFSVAIVGDAPLLNPLPDILSIFSIVAHKTHIFVIGYRFLENNTSIKGVDRESKIRVCSG</sequence>
<evidence type="ECO:0000313" key="2">
    <source>
        <dbReference type="Proteomes" id="UP001253595"/>
    </source>
</evidence>
<accession>A0ABU1V1N8</accession>
<name>A0ABU1V1N8_9GAMM</name>
<gene>
    <name evidence="1" type="ORF">J2X05_003374</name>
</gene>
<dbReference type="RefSeq" id="WP_310074555.1">
    <property type="nucleotide sequence ID" value="NZ_JAVDVX010000006.1"/>
</dbReference>
<dbReference type="Proteomes" id="UP001253595">
    <property type="component" value="Unassembled WGS sequence"/>
</dbReference>
<proteinExistence type="predicted"/>
<dbReference type="EMBL" id="JAVDVX010000006">
    <property type="protein sequence ID" value="MDR7091339.1"/>
    <property type="molecule type" value="Genomic_DNA"/>
</dbReference>
<evidence type="ECO:0000313" key="1">
    <source>
        <dbReference type="EMBL" id="MDR7091339.1"/>
    </source>
</evidence>